<dbReference type="InterPro" id="IPR004089">
    <property type="entry name" value="MCPsignal_dom"/>
</dbReference>
<dbReference type="InterPro" id="IPR003660">
    <property type="entry name" value="HAMP_dom"/>
</dbReference>
<evidence type="ECO:0000259" key="6">
    <source>
        <dbReference type="PROSITE" id="PS50111"/>
    </source>
</evidence>
<dbReference type="PANTHER" id="PTHR32089">
    <property type="entry name" value="METHYL-ACCEPTING CHEMOTAXIS PROTEIN MCPB"/>
    <property type="match status" value="1"/>
</dbReference>
<reference evidence="8 9" key="1">
    <citation type="submission" date="2016-10" db="EMBL/GenBank/DDBJ databases">
        <authorList>
            <person name="de Groot N.N."/>
        </authorList>
    </citation>
    <scope>NUCLEOTIDE SEQUENCE [LARGE SCALE GENOMIC DNA]</scope>
    <source>
        <strain evidence="8 9">S137</strain>
    </source>
</reference>
<evidence type="ECO:0000259" key="7">
    <source>
        <dbReference type="PROSITE" id="PS50885"/>
    </source>
</evidence>
<dbReference type="EMBL" id="FNJQ01000001">
    <property type="protein sequence ID" value="SDO77894.1"/>
    <property type="molecule type" value="Genomic_DNA"/>
</dbReference>
<dbReference type="GO" id="GO:0004888">
    <property type="term" value="F:transmembrane signaling receptor activity"/>
    <property type="evidence" value="ECO:0007669"/>
    <property type="project" value="InterPro"/>
</dbReference>
<evidence type="ECO:0000256" key="3">
    <source>
        <dbReference type="PROSITE-ProRule" id="PRU00284"/>
    </source>
</evidence>
<dbReference type="CDD" id="cd11386">
    <property type="entry name" value="MCP_signal"/>
    <property type="match status" value="1"/>
</dbReference>
<sequence length="569" mass="61308">MFDNIKVSFKLLLIVAVAAVAMIAISLVGYRSLNNADTAMENMYNREMQGVQHLGTAVEQSRVMMVKTLQAVMLKDNPEHLQRVKGQQQKAQTDFDAAITAYKEAMKNSELGNIPEIDSQWQKYQGVMNKVMSLSAAGNSEEAMHVYEKEGSPATVALRDALHGQQKKINEAAAASNEASSSANGTAAMTILVVTLVALVVQAVISQVIAKSVTDALRFMEAGCEKLRDGDFRASGVSFDRGDEFGHLARILMEMQDKMASYMKGIYKTVQSINDASGNLKEASLQSAQAAVQSAEAVGESANLVMDQEQALADSQQMLVKVNGSIQEMRVHATEVSKNSQQAAQEAERGHDVLEKSVGEIRGVEKTVSDTAEIVGKLGSRSEEIGAIVDTISNIASQTNLLALNAAIEAARAGEQGRGFSVVAEEVRKLAEQSEEAAEKISQLIMTMQKDTEAAVKSMNQGCEAVVAGAQSVEDLQRVFDQIRDLVENGAEKTVLMDKAIGIVNEDASNISRSMEDITAKGQVVSQHMESVSAATEEQSASSEEIASASETLSNMAHEQREALKQFKF</sequence>
<keyword evidence="5" id="KW-1133">Transmembrane helix</keyword>
<feature type="domain" description="HAMP" evidence="7">
    <location>
        <begin position="211"/>
        <end position="264"/>
    </location>
</feature>
<feature type="compositionally biased region" description="Low complexity" evidence="4">
    <location>
        <begin position="530"/>
        <end position="551"/>
    </location>
</feature>
<keyword evidence="1 3" id="KW-0807">Transducer</keyword>
<dbReference type="InterPro" id="IPR024478">
    <property type="entry name" value="HlyB_4HB_MCP"/>
</dbReference>
<dbReference type="PROSITE" id="PS50885">
    <property type="entry name" value="HAMP"/>
    <property type="match status" value="1"/>
</dbReference>
<evidence type="ECO:0000256" key="2">
    <source>
        <dbReference type="ARBA" id="ARBA00029447"/>
    </source>
</evidence>
<dbReference type="RefSeq" id="WP_074570677.1">
    <property type="nucleotide sequence ID" value="NZ_FNJQ01000001.1"/>
</dbReference>
<protein>
    <submittedName>
        <fullName evidence="8">Methyl-accepting chemotaxis protein</fullName>
    </submittedName>
</protein>
<feature type="domain" description="Methyl-accepting transducer" evidence="6">
    <location>
        <begin position="283"/>
        <end position="554"/>
    </location>
</feature>
<evidence type="ECO:0000313" key="9">
    <source>
        <dbReference type="Proteomes" id="UP000182412"/>
    </source>
</evidence>
<evidence type="ECO:0000256" key="4">
    <source>
        <dbReference type="SAM" id="MobiDB-lite"/>
    </source>
</evidence>
<comment type="similarity">
    <text evidence="2">Belongs to the methyl-accepting chemotaxis (MCP) protein family.</text>
</comment>
<dbReference type="AlphaFoldDB" id="A0A1H0MBW1"/>
<dbReference type="OrthoDB" id="1790929at2"/>
<dbReference type="GO" id="GO:0006935">
    <property type="term" value="P:chemotaxis"/>
    <property type="evidence" value="ECO:0007669"/>
    <property type="project" value="InterPro"/>
</dbReference>
<dbReference type="Pfam" id="PF00015">
    <property type="entry name" value="MCPsignal"/>
    <property type="match status" value="1"/>
</dbReference>
<accession>A0A1H0MBW1</accession>
<dbReference type="PROSITE" id="PS50111">
    <property type="entry name" value="CHEMOTAXIS_TRANSDUC_2"/>
    <property type="match status" value="1"/>
</dbReference>
<dbReference type="SUPFAM" id="SSF58104">
    <property type="entry name" value="Methyl-accepting chemotaxis protein (MCP) signaling domain"/>
    <property type="match status" value="1"/>
</dbReference>
<dbReference type="Proteomes" id="UP000182412">
    <property type="component" value="Unassembled WGS sequence"/>
</dbReference>
<dbReference type="GO" id="GO:0016020">
    <property type="term" value="C:membrane"/>
    <property type="evidence" value="ECO:0007669"/>
    <property type="project" value="InterPro"/>
</dbReference>
<dbReference type="SMART" id="SM00283">
    <property type="entry name" value="MA"/>
    <property type="match status" value="1"/>
</dbReference>
<feature type="region of interest" description="Disordered" evidence="4">
    <location>
        <begin position="529"/>
        <end position="557"/>
    </location>
</feature>
<dbReference type="PANTHER" id="PTHR32089:SF112">
    <property type="entry name" value="LYSOZYME-LIKE PROTEIN-RELATED"/>
    <property type="match status" value="1"/>
</dbReference>
<keyword evidence="5" id="KW-0812">Transmembrane</keyword>
<proteinExistence type="inferred from homology"/>
<evidence type="ECO:0000313" key="8">
    <source>
        <dbReference type="EMBL" id="SDO77894.1"/>
    </source>
</evidence>
<feature type="transmembrane region" description="Helical" evidence="5">
    <location>
        <begin position="12"/>
        <end position="33"/>
    </location>
</feature>
<evidence type="ECO:0000256" key="5">
    <source>
        <dbReference type="SAM" id="Phobius"/>
    </source>
</evidence>
<gene>
    <name evidence="8" type="ORF">SAMN05216366_101104</name>
</gene>
<dbReference type="InterPro" id="IPR004090">
    <property type="entry name" value="Chemotax_Me-accpt_rcpt"/>
</dbReference>
<organism evidence="8 9">
    <name type="scientific">Selenomonas ruminantium</name>
    <dbReference type="NCBI Taxonomy" id="971"/>
    <lineage>
        <taxon>Bacteria</taxon>
        <taxon>Bacillati</taxon>
        <taxon>Bacillota</taxon>
        <taxon>Negativicutes</taxon>
        <taxon>Selenomonadales</taxon>
        <taxon>Selenomonadaceae</taxon>
        <taxon>Selenomonas</taxon>
    </lineage>
</organism>
<dbReference type="Gene3D" id="6.10.340.10">
    <property type="match status" value="1"/>
</dbReference>
<dbReference type="PRINTS" id="PR00260">
    <property type="entry name" value="CHEMTRNSDUCR"/>
</dbReference>
<dbReference type="Pfam" id="PF12729">
    <property type="entry name" value="4HB_MCP_1"/>
    <property type="match status" value="1"/>
</dbReference>
<name>A0A1H0MBW1_SELRU</name>
<evidence type="ECO:0000256" key="1">
    <source>
        <dbReference type="ARBA" id="ARBA00023224"/>
    </source>
</evidence>
<feature type="transmembrane region" description="Helical" evidence="5">
    <location>
        <begin position="187"/>
        <end position="210"/>
    </location>
</feature>
<dbReference type="Gene3D" id="1.10.287.950">
    <property type="entry name" value="Methyl-accepting chemotaxis protein"/>
    <property type="match status" value="1"/>
</dbReference>
<dbReference type="GO" id="GO:0007165">
    <property type="term" value="P:signal transduction"/>
    <property type="evidence" value="ECO:0007669"/>
    <property type="project" value="UniProtKB-KW"/>
</dbReference>
<keyword evidence="5" id="KW-0472">Membrane</keyword>